<protein>
    <submittedName>
        <fullName evidence="3">Uncharacterized protein</fullName>
    </submittedName>
</protein>
<feature type="region of interest" description="Disordered" evidence="1">
    <location>
        <begin position="201"/>
        <end position="225"/>
    </location>
</feature>
<evidence type="ECO:0000313" key="3">
    <source>
        <dbReference type="RefSeq" id="XP_070458933.1"/>
    </source>
</evidence>
<evidence type="ECO:0000256" key="1">
    <source>
        <dbReference type="SAM" id="MobiDB-lite"/>
    </source>
</evidence>
<gene>
    <name evidence="3" type="primary">LOC139080741</name>
</gene>
<dbReference type="RefSeq" id="XP_070458933.1">
    <property type="nucleotide sequence ID" value="XM_070602832.1"/>
</dbReference>
<accession>A0ABM4N1W4</accession>
<reference evidence="3" key="1">
    <citation type="submission" date="2025-08" db="UniProtKB">
        <authorList>
            <consortium name="RefSeq"/>
        </authorList>
    </citation>
    <scope>IDENTIFICATION</scope>
    <source>
        <tissue evidence="3">Blood</tissue>
    </source>
</reference>
<sequence length="491" mass="54164">MDLDSCSEGLWSSCVDLLHFLSFASPALLLSDLCHSFPDSEFEGYLCIKVNSPNAAMRAHLSVSLWGWGREEEEWLVLAAVLRTDCKGKKFTTGCTREALNEAVVKDERCSPATAPSVTSSLQRPPLLRSDLWISLLNAWDVRRWRVETSLRVFEISHFFFFPGVLVVFGWPAPVCGAELKSEPQSWSQLVYTPVSPSSSGLWENRPPSGNRHTHPHTSTQIPWPEEPGRRRLWRVRVPGANEVLLVPLSGRNFLSLDELLGHSVHLRQQKKLTTGDRLERPRRWGTWEEDQETEAGTTRFGRAAREGSGGAQPALRHGAPASFLPPSRAPILGGMLLFKETLLNYFLLIVTFPSLSSPSCSQKGNKPAESHTAGNGGRAGPSPTGKRTPTLARRRTPRAAPSHSHPPQKQRPDYRGQANSQITVSARAALVHKVLFLYGKRENFQIGVVWLTSVCVAQRQTASARGFPSRLAKATGNGARRGGLIHGLGC</sequence>
<feature type="region of interest" description="Disordered" evidence="1">
    <location>
        <begin position="357"/>
        <end position="420"/>
    </location>
</feature>
<proteinExistence type="predicted"/>
<organism evidence="2 3">
    <name type="scientific">Equus przewalskii</name>
    <name type="common">Przewalski's horse</name>
    <name type="synonym">Equus caballus przewalskii</name>
    <dbReference type="NCBI Taxonomy" id="9798"/>
    <lineage>
        <taxon>Eukaryota</taxon>
        <taxon>Metazoa</taxon>
        <taxon>Chordata</taxon>
        <taxon>Craniata</taxon>
        <taxon>Vertebrata</taxon>
        <taxon>Euteleostomi</taxon>
        <taxon>Mammalia</taxon>
        <taxon>Eutheria</taxon>
        <taxon>Laurasiatheria</taxon>
        <taxon>Perissodactyla</taxon>
        <taxon>Equidae</taxon>
        <taxon>Equus</taxon>
    </lineage>
</organism>
<dbReference type="GeneID" id="139080741"/>
<feature type="region of interest" description="Disordered" evidence="1">
    <location>
        <begin position="284"/>
        <end position="322"/>
    </location>
</feature>
<dbReference type="Proteomes" id="UP001652662">
    <property type="component" value="Chromosome 32"/>
</dbReference>
<keyword evidence="2" id="KW-1185">Reference proteome</keyword>
<evidence type="ECO:0000313" key="2">
    <source>
        <dbReference type="Proteomes" id="UP001652662"/>
    </source>
</evidence>
<name>A0ABM4N1W4_EQUPR</name>